<sequence>MTEHMQDYLALLKEMISVKTQNLNKLRWTRSIGKQQLREQIAILEEKKIEVESFIKSGPKNHGEKTQ</sequence>
<dbReference type="EMBL" id="BAABKE010000004">
    <property type="protein sequence ID" value="GAA5099138.1"/>
    <property type="molecule type" value="Genomic_DNA"/>
</dbReference>
<gene>
    <name evidence="1" type="ORF">GCM10023338_12310</name>
</gene>
<evidence type="ECO:0000313" key="2">
    <source>
        <dbReference type="Proteomes" id="UP001500631"/>
    </source>
</evidence>
<reference evidence="2" key="1">
    <citation type="journal article" date="2019" name="Int. J. Syst. Evol. Microbiol.">
        <title>The Global Catalogue of Microorganisms (GCM) 10K type strain sequencing project: providing services to taxonomists for standard genome sequencing and annotation.</title>
        <authorList>
            <consortium name="The Broad Institute Genomics Platform"/>
            <consortium name="The Broad Institute Genome Sequencing Center for Infectious Disease"/>
            <person name="Wu L."/>
            <person name="Ma J."/>
        </authorList>
    </citation>
    <scope>NUCLEOTIDE SEQUENCE [LARGE SCALE GENOMIC DNA]</scope>
    <source>
        <strain evidence="2">JCM 18424</strain>
    </source>
</reference>
<keyword evidence="2" id="KW-1185">Reference proteome</keyword>
<protein>
    <submittedName>
        <fullName evidence="1">Uncharacterized protein</fullName>
    </submittedName>
</protein>
<name>A0ABP9MN26_9GAMM</name>
<dbReference type="Proteomes" id="UP001500631">
    <property type="component" value="Unassembled WGS sequence"/>
</dbReference>
<comment type="caution">
    <text evidence="1">The sequence shown here is derived from an EMBL/GenBank/DDBJ whole genome shotgun (WGS) entry which is preliminary data.</text>
</comment>
<proteinExistence type="predicted"/>
<accession>A0ABP9MN26</accession>
<organism evidence="1 2">
    <name type="scientific">Wohlfahrtiimonas larvae</name>
    <dbReference type="NCBI Taxonomy" id="1157986"/>
    <lineage>
        <taxon>Bacteria</taxon>
        <taxon>Pseudomonadati</taxon>
        <taxon>Pseudomonadota</taxon>
        <taxon>Gammaproteobacteria</taxon>
        <taxon>Cardiobacteriales</taxon>
        <taxon>Ignatzschineriaceae</taxon>
        <taxon>Wohlfahrtiimonas</taxon>
    </lineage>
</organism>
<evidence type="ECO:0000313" key="1">
    <source>
        <dbReference type="EMBL" id="GAA5099138.1"/>
    </source>
</evidence>